<evidence type="ECO:0008006" key="2">
    <source>
        <dbReference type="Google" id="ProtNLM"/>
    </source>
</evidence>
<dbReference type="AlphaFoldDB" id="A0A650F408"/>
<proteinExistence type="predicted"/>
<evidence type="ECO:0000313" key="1">
    <source>
        <dbReference type="EMBL" id="QGT50735.1"/>
    </source>
</evidence>
<sequence>MKKGFTLVELLAVVLIVAILTAVGLPQYRSVVQKARVSEAESMLRSIYDSSERLAGEFGYRSYDKLIAAKGAANYGFKRLDMFDASNLPAGCTLPGDGLTLQCGKFDYKISVNGYVAAKLKVKPVGVMVLLNRNDLDLYCQGTEDECDVLGLDAVSGGVSF</sequence>
<reference evidence="1" key="1">
    <citation type="journal article" date="2020" name="J. ISSAAS">
        <title>Lactobacilli and other gastrointestinal microbiota of Peromyscus leucopus, reservoir host for agents of Lyme disease and other zoonoses in North America.</title>
        <authorList>
            <person name="Milovic A."/>
            <person name="Bassam K."/>
            <person name="Shao H."/>
            <person name="Chatzistamou I."/>
            <person name="Tufts D.M."/>
            <person name="Diuk-Wasser M."/>
            <person name="Barbour A.G."/>
        </authorList>
    </citation>
    <scope>NUCLEOTIDE SEQUENCE</scope>
    <source>
        <strain evidence="1">LL30</strain>
    </source>
</reference>
<dbReference type="Gene3D" id="3.30.700.10">
    <property type="entry name" value="Glycoprotein, Type 4 Pilin"/>
    <property type="match status" value="1"/>
</dbReference>
<protein>
    <recommendedName>
        <fullName evidence="2">Prepilin-type N-terminal cleavage/methylation domain-containing protein</fullName>
    </recommendedName>
</protein>
<organism evidence="1">
    <name type="scientific">uncultured Elusimicrobia bacterium</name>
    <dbReference type="NCBI Taxonomy" id="699876"/>
    <lineage>
        <taxon>Bacteria</taxon>
        <taxon>Pseudomonadati</taxon>
        <taxon>Elusimicrobiota</taxon>
        <taxon>Elusimicrobia</taxon>
        <taxon>environmental samples</taxon>
    </lineage>
</organism>
<name>A0A650F408_9BACT</name>
<dbReference type="InterPro" id="IPR012902">
    <property type="entry name" value="N_methyl_site"/>
</dbReference>
<dbReference type="NCBIfam" id="TIGR02532">
    <property type="entry name" value="IV_pilin_GFxxxE"/>
    <property type="match status" value="1"/>
</dbReference>
<dbReference type="EMBL" id="MN577571">
    <property type="protein sequence ID" value="QGT50735.1"/>
    <property type="molecule type" value="Genomic_DNA"/>
</dbReference>
<dbReference type="PROSITE" id="PS00409">
    <property type="entry name" value="PROKAR_NTER_METHYL"/>
    <property type="match status" value="1"/>
</dbReference>
<dbReference type="InterPro" id="IPR045584">
    <property type="entry name" value="Pilin-like"/>
</dbReference>
<gene>
    <name evidence="1" type="ORF">Elusimicrob1349_2050</name>
</gene>
<dbReference type="Pfam" id="PF07963">
    <property type="entry name" value="N_methyl"/>
    <property type="match status" value="1"/>
</dbReference>
<dbReference type="SUPFAM" id="SSF54523">
    <property type="entry name" value="Pili subunits"/>
    <property type="match status" value="1"/>
</dbReference>
<accession>A0A650F408</accession>